<accession>A0ABT0F983</accession>
<evidence type="ECO:0000256" key="1">
    <source>
        <dbReference type="ARBA" id="ARBA00023015"/>
    </source>
</evidence>
<keyword evidence="6" id="KW-1185">Reference proteome</keyword>
<dbReference type="InterPro" id="IPR011711">
    <property type="entry name" value="GntR_C"/>
</dbReference>
<evidence type="ECO:0000259" key="4">
    <source>
        <dbReference type="PROSITE" id="PS50949"/>
    </source>
</evidence>
<dbReference type="Pfam" id="PF07729">
    <property type="entry name" value="FCD"/>
    <property type="match status" value="1"/>
</dbReference>
<dbReference type="PROSITE" id="PS50949">
    <property type="entry name" value="HTH_GNTR"/>
    <property type="match status" value="1"/>
</dbReference>
<dbReference type="Gene3D" id="1.20.120.530">
    <property type="entry name" value="GntR ligand-binding domain-like"/>
    <property type="match status" value="1"/>
</dbReference>
<gene>
    <name evidence="5" type="ORF">KZC51_00505</name>
</gene>
<evidence type="ECO:0000313" key="6">
    <source>
        <dbReference type="Proteomes" id="UP001300096"/>
    </source>
</evidence>
<dbReference type="PANTHER" id="PTHR43537">
    <property type="entry name" value="TRANSCRIPTIONAL REGULATOR, GNTR FAMILY"/>
    <property type="match status" value="1"/>
</dbReference>
<dbReference type="InterPro" id="IPR000524">
    <property type="entry name" value="Tscrpt_reg_HTH_GntR"/>
</dbReference>
<dbReference type="PANTHER" id="PTHR43537:SF5">
    <property type="entry name" value="UXU OPERON TRANSCRIPTIONAL REGULATOR"/>
    <property type="match status" value="1"/>
</dbReference>
<dbReference type="SUPFAM" id="SSF48008">
    <property type="entry name" value="GntR ligand-binding domain-like"/>
    <property type="match status" value="1"/>
</dbReference>
<dbReference type="RefSeq" id="WP_247628065.1">
    <property type="nucleotide sequence ID" value="NZ_JAHWXN010000001.1"/>
</dbReference>
<dbReference type="Proteomes" id="UP001300096">
    <property type="component" value="Unassembled WGS sequence"/>
</dbReference>
<dbReference type="InterPro" id="IPR036390">
    <property type="entry name" value="WH_DNA-bd_sf"/>
</dbReference>
<sequence length="231" mass="25027">MPTEQRRPVRPERISPRLVVDDVHDQLLRLIIDGHLPADSPLSIDALAREFGVSSSPVREALTRLESTGLVQRLALRGYRVAPALTADELADLIDARLLLEPAVAAAAALRPAREGLVDELEASVVALAAAPRGEQFDSFRAYYDADREFHRAIVAGTHNRFLVHAYDALGSHVQRFRLFSGRGVTDAEATVSEHRAIALAIAAGDADAASQAMQAHLVGVRTRALAEIHD</sequence>
<protein>
    <submittedName>
        <fullName evidence="5">GntR family transcriptional regulator</fullName>
    </submittedName>
</protein>
<feature type="domain" description="HTH gntR-type" evidence="4">
    <location>
        <begin position="17"/>
        <end position="84"/>
    </location>
</feature>
<organism evidence="5 6">
    <name type="scientific">Microbacterium croceum</name>
    <dbReference type="NCBI Taxonomy" id="2851645"/>
    <lineage>
        <taxon>Bacteria</taxon>
        <taxon>Bacillati</taxon>
        <taxon>Actinomycetota</taxon>
        <taxon>Actinomycetes</taxon>
        <taxon>Micrococcales</taxon>
        <taxon>Microbacteriaceae</taxon>
        <taxon>Microbacterium</taxon>
    </lineage>
</organism>
<evidence type="ECO:0000256" key="2">
    <source>
        <dbReference type="ARBA" id="ARBA00023125"/>
    </source>
</evidence>
<dbReference type="SMART" id="SM00345">
    <property type="entry name" value="HTH_GNTR"/>
    <property type="match status" value="1"/>
</dbReference>
<keyword evidence="2" id="KW-0238">DNA-binding</keyword>
<name>A0ABT0F983_9MICO</name>
<dbReference type="EMBL" id="JAHWXN010000001">
    <property type="protein sequence ID" value="MCK2034601.1"/>
    <property type="molecule type" value="Genomic_DNA"/>
</dbReference>
<dbReference type="CDD" id="cd07377">
    <property type="entry name" value="WHTH_GntR"/>
    <property type="match status" value="1"/>
</dbReference>
<evidence type="ECO:0000313" key="5">
    <source>
        <dbReference type="EMBL" id="MCK2034601.1"/>
    </source>
</evidence>
<dbReference type="Pfam" id="PF00392">
    <property type="entry name" value="GntR"/>
    <property type="match status" value="1"/>
</dbReference>
<reference evidence="5 6" key="1">
    <citation type="submission" date="2021-06" db="EMBL/GenBank/DDBJ databases">
        <title>Genome-based taxonomic framework of Microbacterium strains isolated from marine environment, the description of four new species and reclassification of four preexisting species.</title>
        <authorList>
            <person name="Lee S.D."/>
            <person name="Kim S.-M."/>
            <person name="Byeon Y.-S."/>
            <person name="Yang H.L."/>
            <person name="Kim I.S."/>
        </authorList>
    </citation>
    <scope>NUCLEOTIDE SEQUENCE [LARGE SCALE GENOMIC DNA]</scope>
    <source>
        <strain evidence="5 6">SSW1-49</strain>
    </source>
</reference>
<evidence type="ECO:0000256" key="3">
    <source>
        <dbReference type="ARBA" id="ARBA00023163"/>
    </source>
</evidence>
<proteinExistence type="predicted"/>
<keyword evidence="1" id="KW-0805">Transcription regulation</keyword>
<dbReference type="Gene3D" id="1.10.10.10">
    <property type="entry name" value="Winged helix-like DNA-binding domain superfamily/Winged helix DNA-binding domain"/>
    <property type="match status" value="1"/>
</dbReference>
<comment type="caution">
    <text evidence="5">The sequence shown here is derived from an EMBL/GenBank/DDBJ whole genome shotgun (WGS) entry which is preliminary data.</text>
</comment>
<dbReference type="SMART" id="SM00895">
    <property type="entry name" value="FCD"/>
    <property type="match status" value="1"/>
</dbReference>
<keyword evidence="3" id="KW-0804">Transcription</keyword>
<dbReference type="InterPro" id="IPR008920">
    <property type="entry name" value="TF_FadR/GntR_C"/>
</dbReference>
<dbReference type="SUPFAM" id="SSF46785">
    <property type="entry name" value="Winged helix' DNA-binding domain"/>
    <property type="match status" value="1"/>
</dbReference>
<dbReference type="InterPro" id="IPR036388">
    <property type="entry name" value="WH-like_DNA-bd_sf"/>
</dbReference>